<evidence type="ECO:0000259" key="1">
    <source>
        <dbReference type="Pfam" id="PF07944"/>
    </source>
</evidence>
<name>A0A2Z5Y0N9_9ENTE</name>
<dbReference type="Pfam" id="PF07944">
    <property type="entry name" value="Beta-AFase-like_GH127_cat"/>
    <property type="match status" value="1"/>
</dbReference>
<evidence type="ECO:0000313" key="5">
    <source>
        <dbReference type="Proteomes" id="UP000269226"/>
    </source>
</evidence>
<evidence type="ECO:0000259" key="2">
    <source>
        <dbReference type="Pfam" id="PF20620"/>
    </source>
</evidence>
<dbReference type="GeneID" id="57042748"/>
<dbReference type="Pfam" id="PF20620">
    <property type="entry name" value="DUF6805"/>
    <property type="match status" value="1"/>
</dbReference>
<feature type="domain" description="Glycoside hydrolase GH146 substrate-binding" evidence="2">
    <location>
        <begin position="679"/>
        <end position="792"/>
    </location>
</feature>
<dbReference type="AlphaFoldDB" id="A0A2Z5Y0N9"/>
<organism evidence="4 5">
    <name type="scientific">Melissococcus plutonius</name>
    <dbReference type="NCBI Taxonomy" id="33970"/>
    <lineage>
        <taxon>Bacteria</taxon>
        <taxon>Bacillati</taxon>
        <taxon>Bacillota</taxon>
        <taxon>Bacilli</taxon>
        <taxon>Lactobacillales</taxon>
        <taxon>Enterococcaceae</taxon>
        <taxon>Melissococcus</taxon>
    </lineage>
</organism>
<sequence>MKPIDTKAITIQDPYIHKAQENVIHYLLSLDVQKFLFEFYKVAGMKPLTESGYQGWERSDQVNFRGHFFGHFLSALALSYQAEKQPILKKKIHQQIKTAITGLKAVQKNYAKQHPEHAGYISAFKEVALDEVEGKPVDPKEKENVLVSWYNLHKILAGLLEVNISLKEVDSQLSKEALFIASWFGDYIYKRMMNLTDKNQMLTIEYGGMNDALYCLFELTQKKEHAIAATYFDEDNLFNQLANDENVLPGKHANTTIPKLIGALKRYMVFQSEDLSAWLSNEEKEHLMSYFKAAEKFWQIVVDNHTYCTGGNSQSEHFHEPNELFYDSEIRQGDCTCETCNTHNMLKLTRKLYECTKNPKYLDYYETTYINAILASQNSKTGMMMYFQPMGAGYNKVYNRPYDEFWCCSGTGIESFSKLADTYYFKENNRLFVNLYFSNTLKLKENNLKIIQKTDRKNGNVTIDLKTLTDKNIIQPLQLALRLPNWAKQVTIKKGKKLLNYEPHLGFAYLSELVTANDQIILEMEQELQLLDTPDNANYIAFKYGPYILAGELGTDRLEEDNPNGILVRVGTKHPLLADTLTVADDEEWRNNYKSYLKPIERPDKLIAFSIENTNEQLTFSPYYELHDQRYGIYFKLQKQDSKEMQAAIKEKKRIIRENDQLLDELHNFDGNNSEYGKKLAYQRSSTGNFLGRRYRIAQKEGWFSYEFSAKSFGKIYLEITFHSQDVGKECLLILNNNKNERQLLSVEDFAEEGFITKTLLVSEDQIIEGKLNLMIKATMAETPPIFSIRLLKNVTYSENAYLETVKVTNGQLLSFADHQIEIKMTPETVVSFTLPNNGGLVYLNDVLIDEGIPRKIARGDHKLTVFAEDHLHQKDYSLSIIE</sequence>
<dbReference type="Proteomes" id="UP000269226">
    <property type="component" value="Chromosome"/>
</dbReference>
<feature type="domain" description="Non-reducing end beta-L-arabinofuranosidase-like GH127 middle" evidence="3">
    <location>
        <begin position="431"/>
        <end position="524"/>
    </location>
</feature>
<gene>
    <name evidence="4" type="ORF">DAT561_0181</name>
</gene>
<dbReference type="PANTHER" id="PTHR31151">
    <property type="entry name" value="PROLINE-TRNA LIGASE (DUF1680)"/>
    <property type="match status" value="1"/>
</dbReference>
<evidence type="ECO:0008006" key="6">
    <source>
        <dbReference type="Google" id="ProtNLM"/>
    </source>
</evidence>
<reference evidence="4 5" key="1">
    <citation type="submission" date="2018-01" db="EMBL/GenBank/DDBJ databases">
        <title>Whole genome sequence of Melissococcus plutonius DAT561.</title>
        <authorList>
            <person name="Okumura K."/>
            <person name="Takamatsu D."/>
            <person name="Okura M."/>
        </authorList>
    </citation>
    <scope>NUCLEOTIDE SEQUENCE [LARGE SCALE GENOMIC DNA]</scope>
    <source>
        <strain evidence="4 5">DAT561</strain>
    </source>
</reference>
<dbReference type="RefSeq" id="WP_014372934.1">
    <property type="nucleotide sequence ID" value="NZ_AP018492.1"/>
</dbReference>
<dbReference type="InterPro" id="IPR049046">
    <property type="entry name" value="Beta-AFase-like_GH127_middle"/>
</dbReference>
<dbReference type="PANTHER" id="PTHR31151:SF0">
    <property type="entry name" value="PROLINE-TRNA LIGASE (DUF1680)"/>
    <property type="match status" value="1"/>
</dbReference>
<dbReference type="InterPro" id="IPR046544">
    <property type="entry name" value="GH146_SB_dom"/>
</dbReference>
<dbReference type="Pfam" id="PF20736">
    <property type="entry name" value="Glyco_hydro127M"/>
    <property type="match status" value="1"/>
</dbReference>
<protein>
    <recommendedName>
        <fullName evidence="6">Glycosyl hydrolase</fullName>
    </recommendedName>
</protein>
<evidence type="ECO:0000259" key="3">
    <source>
        <dbReference type="Pfam" id="PF20736"/>
    </source>
</evidence>
<accession>A0A2Z5Y0N9</accession>
<proteinExistence type="predicted"/>
<evidence type="ECO:0000313" key="4">
    <source>
        <dbReference type="EMBL" id="BBC60349.1"/>
    </source>
</evidence>
<dbReference type="EMBL" id="AP018492">
    <property type="protein sequence ID" value="BBC60349.1"/>
    <property type="molecule type" value="Genomic_DNA"/>
</dbReference>
<dbReference type="InterPro" id="IPR012878">
    <property type="entry name" value="Beta-AFase-like_GH127_cat"/>
</dbReference>
<feature type="domain" description="Non-reducing end beta-L-arabinofuranosidase-like GH127 catalytic" evidence="1">
    <location>
        <begin position="10"/>
        <end position="420"/>
    </location>
</feature>